<protein>
    <submittedName>
        <fullName evidence="2">Transglutaminase</fullName>
    </submittedName>
</protein>
<comment type="caution">
    <text evidence="2">The sequence shown here is derived from an EMBL/GenBank/DDBJ whole genome shotgun (WGS) entry which is preliminary data.</text>
</comment>
<name>A0ABQ6BRG9_9CAUL</name>
<dbReference type="EMBL" id="BSOY01000066">
    <property type="protein sequence ID" value="GLS02394.1"/>
    <property type="molecule type" value="Genomic_DNA"/>
</dbReference>
<dbReference type="InterPro" id="IPR038765">
    <property type="entry name" value="Papain-like_cys_pep_sf"/>
</dbReference>
<dbReference type="Proteomes" id="UP001156921">
    <property type="component" value="Unassembled WGS sequence"/>
</dbReference>
<evidence type="ECO:0000259" key="1">
    <source>
        <dbReference type="SMART" id="SM00460"/>
    </source>
</evidence>
<accession>A0ABQ6BRG9</accession>
<keyword evidence="3" id="KW-1185">Reference proteome</keyword>
<reference evidence="3" key="1">
    <citation type="journal article" date="2019" name="Int. J. Syst. Evol. Microbiol.">
        <title>The Global Catalogue of Microorganisms (GCM) 10K type strain sequencing project: providing services to taxonomists for standard genome sequencing and annotation.</title>
        <authorList>
            <consortium name="The Broad Institute Genomics Platform"/>
            <consortium name="The Broad Institute Genome Sequencing Center for Infectious Disease"/>
            <person name="Wu L."/>
            <person name="Ma J."/>
        </authorList>
    </citation>
    <scope>NUCLEOTIDE SEQUENCE [LARGE SCALE GENOMIC DNA]</scope>
    <source>
        <strain evidence="3">NBRC 110107</strain>
    </source>
</reference>
<organism evidence="2 3">
    <name type="scientific">Brevundimonas denitrificans</name>
    <dbReference type="NCBI Taxonomy" id="1443434"/>
    <lineage>
        <taxon>Bacteria</taxon>
        <taxon>Pseudomonadati</taxon>
        <taxon>Pseudomonadota</taxon>
        <taxon>Alphaproteobacteria</taxon>
        <taxon>Caulobacterales</taxon>
        <taxon>Caulobacteraceae</taxon>
        <taxon>Brevundimonas</taxon>
    </lineage>
</organism>
<gene>
    <name evidence="2" type="ORF">GCM10007859_24180</name>
</gene>
<dbReference type="Pfam" id="PF01841">
    <property type="entry name" value="Transglut_core"/>
    <property type="match status" value="1"/>
</dbReference>
<dbReference type="SMART" id="SM00460">
    <property type="entry name" value="TGc"/>
    <property type="match status" value="1"/>
</dbReference>
<dbReference type="SUPFAM" id="SSF54001">
    <property type="entry name" value="Cysteine proteinases"/>
    <property type="match status" value="1"/>
</dbReference>
<sequence>MRISIDHATTYAYDRAARFIIQTLRLTPRSSEAQQVRNWRVETDVDARLRKSEDAFGNIVHTLYTEQPTQSLTVRVSGEVVTTDTAGVVPAGQETLSPLVFLRDTALTRRDKLISVFASEFSAWPPLERLHRLMAGIHGSVAFEVGVTTPTHTAAEVLALGRGVCQDHAHVFIACARQMGMPARYVSGHLLRRDGKDDQEAAHAWAEAWIPDLGWVGFDPANGICSTDRYVRVATGLDYRGAAPVRGASYGGGGERLAVRLNVRDADMQQGQQQA</sequence>
<dbReference type="PANTHER" id="PTHR33490">
    <property type="entry name" value="BLR5614 PROTEIN-RELATED"/>
    <property type="match status" value="1"/>
</dbReference>
<proteinExistence type="predicted"/>
<feature type="domain" description="Transglutaminase-like" evidence="1">
    <location>
        <begin position="157"/>
        <end position="222"/>
    </location>
</feature>
<dbReference type="InterPro" id="IPR002931">
    <property type="entry name" value="Transglutaminase-like"/>
</dbReference>
<dbReference type="RefSeq" id="WP_284223269.1">
    <property type="nucleotide sequence ID" value="NZ_BSOY01000066.1"/>
</dbReference>
<dbReference type="Gene3D" id="3.10.620.30">
    <property type="match status" value="1"/>
</dbReference>
<evidence type="ECO:0000313" key="2">
    <source>
        <dbReference type="EMBL" id="GLS02394.1"/>
    </source>
</evidence>
<dbReference type="InterPro" id="IPR013589">
    <property type="entry name" value="Bac_transglu_N"/>
</dbReference>
<evidence type="ECO:0000313" key="3">
    <source>
        <dbReference type="Proteomes" id="UP001156921"/>
    </source>
</evidence>
<dbReference type="Pfam" id="PF08379">
    <property type="entry name" value="Bact_transglu_N"/>
    <property type="match status" value="1"/>
</dbReference>
<dbReference type="PANTHER" id="PTHR33490:SF6">
    <property type="entry name" value="SLL1049 PROTEIN"/>
    <property type="match status" value="1"/>
</dbReference>